<dbReference type="PANTHER" id="PTHR23507:SF1">
    <property type="entry name" value="FI18259P1-RELATED"/>
    <property type="match status" value="1"/>
</dbReference>
<sequence>MVSTANSIAEETPLLSSPTSSTRRASSPSPSASSSSVHPRKSANYVIAFIIAFCLFIGVGDELIQPAQTRVIESIYCRQYYEKVDPGRIGGDGWVEERFCKGSKVQGQVASLKAWALSLDGAGMLFLSVPWGYFADTYGRRPVILLLTLGFWLKSAWVMVVLSFWQVFPLELVWLGSLSVVLGGGISVANAMIFTLVSDVVPESGRVQVFFFIAAAGMSTQFVGPFTSAILMMTNPWIPMFLGLALQLGPLFLYHHLPETLDYNNIPSVPSSTLSSPGSSIRPDKRTRTERIIEALQESYIFLMSDKRILLIFPAFFVQLILFSRDVLMQYISVRYQVSLARATVLISIRSGLIFVLNLVLWPLLTWLLRTKWHVHPQKADLLLARSSVLVMSIGFLFIALAPTLPLAVVALIFNTFGWGLALFLRSLMVSLVEGHHIARLNSFLGTFETTGLMFGGPLLALVFKTGVEMGGLWVGLPYFACAALAGLIGFFLAFVGKVGVVNGDGSEVVEGEGDDEEEDREEDV</sequence>
<feature type="transmembrane region" description="Helical" evidence="6">
    <location>
        <begin position="407"/>
        <end position="429"/>
    </location>
</feature>
<dbReference type="PANTHER" id="PTHR23507">
    <property type="entry name" value="ZGC:174356"/>
    <property type="match status" value="1"/>
</dbReference>
<evidence type="ECO:0000313" key="8">
    <source>
        <dbReference type="EMBL" id="TID24103.1"/>
    </source>
</evidence>
<evidence type="ECO:0000259" key="7">
    <source>
        <dbReference type="PROSITE" id="PS50850"/>
    </source>
</evidence>
<accession>A0A4Z1P550</accession>
<comment type="subcellular location">
    <subcellularLocation>
        <location evidence="1">Membrane</location>
        <topology evidence="1">Multi-pass membrane protein</topology>
    </subcellularLocation>
</comment>
<feature type="transmembrane region" description="Helical" evidence="6">
    <location>
        <begin position="143"/>
        <end position="168"/>
    </location>
</feature>
<dbReference type="EMBL" id="SNSC02000005">
    <property type="protein sequence ID" value="TID24103.1"/>
    <property type="molecule type" value="Genomic_DNA"/>
</dbReference>
<dbReference type="InterPro" id="IPR020846">
    <property type="entry name" value="MFS_dom"/>
</dbReference>
<feature type="transmembrane region" description="Helical" evidence="6">
    <location>
        <begin position="174"/>
        <end position="197"/>
    </location>
</feature>
<feature type="transmembrane region" description="Helical" evidence="6">
    <location>
        <begin position="209"/>
        <end position="231"/>
    </location>
</feature>
<dbReference type="PROSITE" id="PS50850">
    <property type="entry name" value="MFS"/>
    <property type="match status" value="1"/>
</dbReference>
<evidence type="ECO:0000256" key="5">
    <source>
        <dbReference type="SAM" id="MobiDB-lite"/>
    </source>
</evidence>
<evidence type="ECO:0000256" key="1">
    <source>
        <dbReference type="ARBA" id="ARBA00004141"/>
    </source>
</evidence>
<dbReference type="GO" id="GO:0016020">
    <property type="term" value="C:membrane"/>
    <property type="evidence" value="ECO:0007669"/>
    <property type="project" value="UniProtKB-SubCell"/>
</dbReference>
<dbReference type="InterPro" id="IPR011701">
    <property type="entry name" value="MFS"/>
</dbReference>
<feature type="transmembrane region" description="Helical" evidence="6">
    <location>
        <begin position="352"/>
        <end position="370"/>
    </location>
</feature>
<keyword evidence="4 6" id="KW-0472">Membrane</keyword>
<dbReference type="Proteomes" id="UP000298493">
    <property type="component" value="Unassembled WGS sequence"/>
</dbReference>
<evidence type="ECO:0000256" key="3">
    <source>
        <dbReference type="ARBA" id="ARBA00022989"/>
    </source>
</evidence>
<keyword evidence="9" id="KW-1185">Reference proteome</keyword>
<proteinExistence type="predicted"/>
<organism evidence="8 9">
    <name type="scientific">Venturia nashicola</name>
    <dbReference type="NCBI Taxonomy" id="86259"/>
    <lineage>
        <taxon>Eukaryota</taxon>
        <taxon>Fungi</taxon>
        <taxon>Dikarya</taxon>
        <taxon>Ascomycota</taxon>
        <taxon>Pezizomycotina</taxon>
        <taxon>Dothideomycetes</taxon>
        <taxon>Pleosporomycetidae</taxon>
        <taxon>Venturiales</taxon>
        <taxon>Venturiaceae</taxon>
        <taxon>Venturia</taxon>
    </lineage>
</organism>
<evidence type="ECO:0000313" key="9">
    <source>
        <dbReference type="Proteomes" id="UP000298493"/>
    </source>
</evidence>
<gene>
    <name evidence="8" type="ORF">E6O75_ATG02468</name>
</gene>
<evidence type="ECO:0000256" key="6">
    <source>
        <dbReference type="SAM" id="Phobius"/>
    </source>
</evidence>
<dbReference type="SUPFAM" id="SSF103473">
    <property type="entry name" value="MFS general substrate transporter"/>
    <property type="match status" value="1"/>
</dbReference>
<reference evidence="8 9" key="1">
    <citation type="submission" date="2019-04" db="EMBL/GenBank/DDBJ databases">
        <title>High contiguity whole genome sequence and gene annotation resource for two Venturia nashicola isolates.</title>
        <authorList>
            <person name="Prokchorchik M."/>
            <person name="Won K."/>
            <person name="Lee Y."/>
            <person name="Choi E.D."/>
            <person name="Segonzac C."/>
            <person name="Sohn K.H."/>
        </authorList>
    </citation>
    <scope>NUCLEOTIDE SEQUENCE [LARGE SCALE GENOMIC DNA]</scope>
    <source>
        <strain evidence="8 9">PRI2</strain>
    </source>
</reference>
<comment type="caution">
    <text evidence="8">The sequence shown here is derived from an EMBL/GenBank/DDBJ whole genome shotgun (WGS) entry which is preliminary data.</text>
</comment>
<dbReference type="GO" id="GO:0022857">
    <property type="term" value="F:transmembrane transporter activity"/>
    <property type="evidence" value="ECO:0007669"/>
    <property type="project" value="InterPro"/>
</dbReference>
<dbReference type="Gene3D" id="1.20.1250.20">
    <property type="entry name" value="MFS general substrate transporter like domains"/>
    <property type="match status" value="1"/>
</dbReference>
<feature type="domain" description="Major facilitator superfamily (MFS) profile" evidence="7">
    <location>
        <begin position="47"/>
        <end position="498"/>
    </location>
</feature>
<feature type="transmembrane region" description="Helical" evidence="6">
    <location>
        <begin position="114"/>
        <end position="134"/>
    </location>
</feature>
<dbReference type="CDD" id="cd06174">
    <property type="entry name" value="MFS"/>
    <property type="match status" value="1"/>
</dbReference>
<protein>
    <submittedName>
        <fullName evidence="8">MFS transporter</fullName>
    </submittedName>
</protein>
<feature type="transmembrane region" description="Helical" evidence="6">
    <location>
        <begin position="476"/>
        <end position="496"/>
    </location>
</feature>
<feature type="region of interest" description="Disordered" evidence="5">
    <location>
        <begin position="1"/>
        <end position="38"/>
    </location>
</feature>
<dbReference type="Pfam" id="PF07690">
    <property type="entry name" value="MFS_1"/>
    <property type="match status" value="1"/>
</dbReference>
<evidence type="ECO:0000256" key="4">
    <source>
        <dbReference type="ARBA" id="ARBA00023136"/>
    </source>
</evidence>
<feature type="transmembrane region" description="Helical" evidence="6">
    <location>
        <begin position="441"/>
        <end position="464"/>
    </location>
</feature>
<keyword evidence="2 6" id="KW-0812">Transmembrane</keyword>
<evidence type="ECO:0000256" key="2">
    <source>
        <dbReference type="ARBA" id="ARBA00022692"/>
    </source>
</evidence>
<feature type="compositionally biased region" description="Low complexity" evidence="5">
    <location>
        <begin position="13"/>
        <end position="36"/>
    </location>
</feature>
<dbReference type="InterPro" id="IPR036259">
    <property type="entry name" value="MFS_trans_sf"/>
</dbReference>
<feature type="transmembrane region" description="Helical" evidence="6">
    <location>
        <begin position="382"/>
        <end position="401"/>
    </location>
</feature>
<name>A0A4Z1P550_9PEZI</name>
<dbReference type="AlphaFoldDB" id="A0A4Z1P550"/>
<feature type="transmembrane region" description="Helical" evidence="6">
    <location>
        <begin position="309"/>
        <end position="332"/>
    </location>
</feature>
<feature type="transmembrane region" description="Helical" evidence="6">
    <location>
        <begin position="43"/>
        <end position="60"/>
    </location>
</feature>
<keyword evidence="3 6" id="KW-1133">Transmembrane helix</keyword>